<evidence type="ECO:0000313" key="9">
    <source>
        <dbReference type="EMBL" id="MCU7555570.1"/>
    </source>
</evidence>
<sequence length="391" mass="42268">MMQNVDVLIVGGGMVGLSLAAALQHSSLSVALVSNTDIEQPLPASATTRVSAINKRNADTLQRLGAWQHVASDRVCAYTQMAVWDKDSFGRIAFDAAATQTSELGHIVENQALVNALAKQVSAQPQTTVIRGNIERVLHGDNQTMVMLDNQDAIGCKLLVGADGATSLVRRHAAFPLTFKDYEHTAIVANLRTELPHQGVARQVFTPTGPLALLPMADEHLVSVVWSQDKPDAAKLLGMDEEAFSHALASTAHSVLGPMQLASERYHFPLVMRYARQWAKDGMLILGDAAHTIHPLAGQGANLGMQDAFTLAEHLVALTESHKSIASLRYLRPWERARKTEATKMIAAMEGFKQLFEGNDPLKKLVRGVGLAATDALPAVKNRWVAQAMGL</sequence>
<dbReference type="InterPro" id="IPR018168">
    <property type="entry name" value="Ubi_Hdrlase_CS"/>
</dbReference>
<gene>
    <name evidence="9" type="ORF">OCL06_13320</name>
</gene>
<dbReference type="InterPro" id="IPR051205">
    <property type="entry name" value="UbiH/COQ6_monooxygenase"/>
</dbReference>
<reference evidence="10" key="1">
    <citation type="submission" date="2023-07" db="EMBL/GenBank/DDBJ databases">
        <title>Study on multiphase classification of strain Alteromonas salexigens isolated from the Yellow Sea.</title>
        <authorList>
            <person name="Sun L."/>
        </authorList>
    </citation>
    <scope>NUCLEOTIDE SEQUENCE [LARGE SCALE GENOMIC DNA]</scope>
    <source>
        <strain evidence="10">ASW11-19</strain>
    </source>
</reference>
<evidence type="ECO:0000256" key="6">
    <source>
        <dbReference type="ARBA" id="ARBA00023002"/>
    </source>
</evidence>
<evidence type="ECO:0000259" key="8">
    <source>
        <dbReference type="Pfam" id="PF01494"/>
    </source>
</evidence>
<keyword evidence="7 9" id="KW-0503">Monooxygenase</keyword>
<dbReference type="EMBL" id="JAOTJC010000012">
    <property type="protein sequence ID" value="MCU7555570.1"/>
    <property type="molecule type" value="Genomic_DNA"/>
</dbReference>
<dbReference type="NCBIfam" id="TIGR01988">
    <property type="entry name" value="Ubi-OHases"/>
    <property type="match status" value="1"/>
</dbReference>
<dbReference type="Pfam" id="PF01494">
    <property type="entry name" value="FAD_binding_3"/>
    <property type="match status" value="1"/>
</dbReference>
<keyword evidence="10" id="KW-1185">Reference proteome</keyword>
<evidence type="ECO:0000256" key="4">
    <source>
        <dbReference type="ARBA" id="ARBA00022630"/>
    </source>
</evidence>
<dbReference type="InterPro" id="IPR010971">
    <property type="entry name" value="UbiH/COQ6"/>
</dbReference>
<protein>
    <submittedName>
        <fullName evidence="9">FAD-dependent monooxygenase</fullName>
    </submittedName>
</protein>
<dbReference type="PROSITE" id="PS01304">
    <property type="entry name" value="UBIH"/>
    <property type="match status" value="1"/>
</dbReference>
<accession>A0ABT2VR17</accession>
<evidence type="ECO:0000256" key="7">
    <source>
        <dbReference type="ARBA" id="ARBA00023033"/>
    </source>
</evidence>
<evidence type="ECO:0000256" key="1">
    <source>
        <dbReference type="ARBA" id="ARBA00001974"/>
    </source>
</evidence>
<dbReference type="SUPFAM" id="SSF51905">
    <property type="entry name" value="FAD/NAD(P)-binding domain"/>
    <property type="match status" value="1"/>
</dbReference>
<organism evidence="9 10">
    <name type="scientific">Alteromonas salexigens</name>
    <dbReference type="NCBI Taxonomy" id="2982530"/>
    <lineage>
        <taxon>Bacteria</taxon>
        <taxon>Pseudomonadati</taxon>
        <taxon>Pseudomonadota</taxon>
        <taxon>Gammaproteobacteria</taxon>
        <taxon>Alteromonadales</taxon>
        <taxon>Alteromonadaceae</taxon>
        <taxon>Alteromonas/Salinimonas group</taxon>
        <taxon>Alteromonas</taxon>
    </lineage>
</organism>
<evidence type="ECO:0000313" key="10">
    <source>
        <dbReference type="Proteomes" id="UP001209257"/>
    </source>
</evidence>
<dbReference type="RefSeq" id="WP_262995360.1">
    <property type="nucleotide sequence ID" value="NZ_JAOTJC010000012.1"/>
</dbReference>
<comment type="similarity">
    <text evidence="3">Belongs to the UbiH/COQ6 family.</text>
</comment>
<dbReference type="InterPro" id="IPR036188">
    <property type="entry name" value="FAD/NAD-bd_sf"/>
</dbReference>
<comment type="pathway">
    <text evidence="2">Cofactor biosynthesis; ubiquinone biosynthesis.</text>
</comment>
<keyword evidence="6" id="KW-0560">Oxidoreductase</keyword>
<comment type="cofactor">
    <cofactor evidence="1">
        <name>FAD</name>
        <dbReference type="ChEBI" id="CHEBI:57692"/>
    </cofactor>
</comment>
<dbReference type="GO" id="GO:0004497">
    <property type="term" value="F:monooxygenase activity"/>
    <property type="evidence" value="ECO:0007669"/>
    <property type="project" value="UniProtKB-KW"/>
</dbReference>
<dbReference type="PRINTS" id="PR00420">
    <property type="entry name" value="RNGMNOXGNASE"/>
</dbReference>
<dbReference type="PANTHER" id="PTHR43876">
    <property type="entry name" value="UBIQUINONE BIOSYNTHESIS MONOOXYGENASE COQ6, MITOCHONDRIAL"/>
    <property type="match status" value="1"/>
</dbReference>
<evidence type="ECO:0000256" key="5">
    <source>
        <dbReference type="ARBA" id="ARBA00022827"/>
    </source>
</evidence>
<dbReference type="InterPro" id="IPR002938">
    <property type="entry name" value="FAD-bd"/>
</dbReference>
<evidence type="ECO:0000256" key="2">
    <source>
        <dbReference type="ARBA" id="ARBA00004749"/>
    </source>
</evidence>
<name>A0ABT2VR17_9ALTE</name>
<evidence type="ECO:0000256" key="3">
    <source>
        <dbReference type="ARBA" id="ARBA00005349"/>
    </source>
</evidence>
<keyword evidence="5" id="KW-0274">FAD</keyword>
<keyword evidence="4" id="KW-0285">Flavoprotein</keyword>
<dbReference type="PANTHER" id="PTHR43876:SF7">
    <property type="entry name" value="UBIQUINONE BIOSYNTHESIS MONOOXYGENASE COQ6, MITOCHONDRIAL"/>
    <property type="match status" value="1"/>
</dbReference>
<proteinExistence type="inferred from homology"/>
<dbReference type="Proteomes" id="UP001209257">
    <property type="component" value="Unassembled WGS sequence"/>
</dbReference>
<feature type="domain" description="FAD-binding" evidence="8">
    <location>
        <begin position="5"/>
        <end position="321"/>
    </location>
</feature>
<dbReference type="Gene3D" id="3.50.50.60">
    <property type="entry name" value="FAD/NAD(P)-binding domain"/>
    <property type="match status" value="2"/>
</dbReference>
<comment type="caution">
    <text evidence="9">The sequence shown here is derived from an EMBL/GenBank/DDBJ whole genome shotgun (WGS) entry which is preliminary data.</text>
</comment>